<evidence type="ECO:0000256" key="6">
    <source>
        <dbReference type="ARBA" id="ARBA00023136"/>
    </source>
</evidence>
<dbReference type="PROSITE" id="PS50893">
    <property type="entry name" value="ABC_TRANSPORTER_2"/>
    <property type="match status" value="1"/>
</dbReference>
<dbReference type="Pfam" id="PF00005">
    <property type="entry name" value="ABC_tran"/>
    <property type="match status" value="1"/>
</dbReference>
<name>A0ABV5QVF0_9ACTN</name>
<keyword evidence="2 8" id="KW-0812">Transmembrane</keyword>
<feature type="region of interest" description="Disordered" evidence="7">
    <location>
        <begin position="1"/>
        <end position="46"/>
    </location>
</feature>
<feature type="domain" description="ABC transmembrane type-1" evidence="10">
    <location>
        <begin position="96"/>
        <end position="337"/>
    </location>
</feature>
<dbReference type="RefSeq" id="WP_345491206.1">
    <property type="nucleotide sequence ID" value="NZ_BAAAWU010000001.1"/>
</dbReference>
<feature type="transmembrane region" description="Helical" evidence="8">
    <location>
        <begin position="335"/>
        <end position="355"/>
    </location>
</feature>
<organism evidence="11 12">
    <name type="scientific">Streptomyces roseoviridis</name>
    <dbReference type="NCBI Taxonomy" id="67361"/>
    <lineage>
        <taxon>Bacteria</taxon>
        <taxon>Bacillati</taxon>
        <taxon>Actinomycetota</taxon>
        <taxon>Actinomycetes</taxon>
        <taxon>Kitasatosporales</taxon>
        <taxon>Streptomycetaceae</taxon>
        <taxon>Streptomyces</taxon>
    </lineage>
</organism>
<keyword evidence="5 8" id="KW-1133">Transmembrane helix</keyword>
<proteinExistence type="predicted"/>
<dbReference type="InterPro" id="IPR027417">
    <property type="entry name" value="P-loop_NTPase"/>
</dbReference>
<dbReference type="PANTHER" id="PTHR24221">
    <property type="entry name" value="ATP-BINDING CASSETTE SUB-FAMILY B"/>
    <property type="match status" value="1"/>
</dbReference>
<feature type="transmembrane region" description="Helical" evidence="8">
    <location>
        <begin position="108"/>
        <end position="128"/>
    </location>
</feature>
<reference evidence="11 12" key="1">
    <citation type="submission" date="2024-09" db="EMBL/GenBank/DDBJ databases">
        <authorList>
            <person name="Sun Q."/>
            <person name="Mori K."/>
        </authorList>
    </citation>
    <scope>NUCLEOTIDE SEQUENCE [LARGE SCALE GENOMIC DNA]</scope>
    <source>
        <strain evidence="11 12">JCM 4414</strain>
    </source>
</reference>
<feature type="compositionally biased region" description="Pro residues" evidence="7">
    <location>
        <begin position="366"/>
        <end position="376"/>
    </location>
</feature>
<evidence type="ECO:0000256" key="1">
    <source>
        <dbReference type="ARBA" id="ARBA00004651"/>
    </source>
</evidence>
<dbReference type="InterPro" id="IPR036640">
    <property type="entry name" value="ABC1_TM_sf"/>
</dbReference>
<feature type="transmembrane region" description="Helical" evidence="8">
    <location>
        <begin position="208"/>
        <end position="227"/>
    </location>
</feature>
<keyword evidence="6 8" id="KW-0472">Membrane</keyword>
<evidence type="ECO:0000256" key="3">
    <source>
        <dbReference type="ARBA" id="ARBA00022741"/>
    </source>
</evidence>
<dbReference type="GO" id="GO:0005524">
    <property type="term" value="F:ATP binding"/>
    <property type="evidence" value="ECO:0007669"/>
    <property type="project" value="UniProtKB-KW"/>
</dbReference>
<dbReference type="PANTHER" id="PTHR24221:SF654">
    <property type="entry name" value="ATP-BINDING CASSETTE SUB-FAMILY B MEMBER 6"/>
    <property type="match status" value="1"/>
</dbReference>
<feature type="domain" description="ABC transporter" evidence="9">
    <location>
        <begin position="391"/>
        <end position="620"/>
    </location>
</feature>
<keyword evidence="4 11" id="KW-0067">ATP-binding</keyword>
<feature type="compositionally biased region" description="Low complexity" evidence="7">
    <location>
        <begin position="377"/>
        <end position="386"/>
    </location>
</feature>
<feature type="region of interest" description="Disordered" evidence="7">
    <location>
        <begin position="366"/>
        <end position="386"/>
    </location>
</feature>
<dbReference type="SUPFAM" id="SSF90123">
    <property type="entry name" value="ABC transporter transmembrane region"/>
    <property type="match status" value="1"/>
</dbReference>
<evidence type="ECO:0000259" key="9">
    <source>
        <dbReference type="PROSITE" id="PS50893"/>
    </source>
</evidence>
<dbReference type="Gene3D" id="3.40.50.300">
    <property type="entry name" value="P-loop containing nucleotide triphosphate hydrolases"/>
    <property type="match status" value="1"/>
</dbReference>
<sequence>MTAAPRTGRAKDPAGPSSAVAPASDSATADGETADGEAVGGETAVGEAATARRATAPIRSLLLRRKGVLVRLAAWSAAESAKTFLGGYCVARSLDDGFLKGSPATGLLWLAGAAVAILLGAPVVRGVFAQLPHLTETLRDDLVRGSVVRALHSATAAGRGADATAVSRLTSQTEIARDSFAGLVLAARSFVFVAVGALAGLLSLAPQFLLVVLPPLVLGLALFTASLRPMARAQHRYLDADEAVGRRAGTTRTALRDVVACGAQEATAAENRRAVEEAAAAQRALARWAAVRTLSVATAGQLPVFLLLAAAPWLLRQGVTAGAMVGALTYVLQALLPALHTLVAVLGAAGARLFVILDRLTRPLPAAPPAAPPPAAPTTGPRRTGRASAALELHRVRAAYGPGARAVLDDLELTVERGEHLAVVGPSGIGKSTLLHAMAGLLTPERGEVRLFGRAIGGCRPQELASLRVLLPQEAYVFTGTLRDNLRYLRPGAGRSDVDGAVDALALGPLVDRVGGLDGTLTPETLSLGERQLIALARAHLASAPLLLLDEATCHLDPVAEATAEHALRARPGTLVVVAHRLSSALRADRVLVLDGARAECGTHAELLERSALYRDLMGHWGGTER</sequence>
<dbReference type="EMBL" id="JBHMCT010000012">
    <property type="protein sequence ID" value="MFB9556621.1"/>
    <property type="molecule type" value="Genomic_DNA"/>
</dbReference>
<dbReference type="Proteomes" id="UP001589716">
    <property type="component" value="Unassembled WGS sequence"/>
</dbReference>
<keyword evidence="12" id="KW-1185">Reference proteome</keyword>
<feature type="transmembrane region" description="Helical" evidence="8">
    <location>
        <begin position="293"/>
        <end position="315"/>
    </location>
</feature>
<evidence type="ECO:0000259" key="10">
    <source>
        <dbReference type="PROSITE" id="PS50929"/>
    </source>
</evidence>
<evidence type="ECO:0000256" key="4">
    <source>
        <dbReference type="ARBA" id="ARBA00022840"/>
    </source>
</evidence>
<protein>
    <submittedName>
        <fullName evidence="11">ABC transporter ATP-binding protein</fullName>
    </submittedName>
</protein>
<evidence type="ECO:0000256" key="8">
    <source>
        <dbReference type="SAM" id="Phobius"/>
    </source>
</evidence>
<evidence type="ECO:0000256" key="2">
    <source>
        <dbReference type="ARBA" id="ARBA00022692"/>
    </source>
</evidence>
<dbReference type="CDD" id="cd03228">
    <property type="entry name" value="ABCC_MRP_Like"/>
    <property type="match status" value="1"/>
</dbReference>
<dbReference type="InterPro" id="IPR003439">
    <property type="entry name" value="ABC_transporter-like_ATP-bd"/>
</dbReference>
<feature type="transmembrane region" description="Helical" evidence="8">
    <location>
        <begin position="180"/>
        <end position="202"/>
    </location>
</feature>
<dbReference type="SUPFAM" id="SSF52540">
    <property type="entry name" value="P-loop containing nucleoside triphosphate hydrolases"/>
    <property type="match status" value="1"/>
</dbReference>
<accession>A0ABV5QVF0</accession>
<gene>
    <name evidence="11" type="ORF">ACFFTP_20815</name>
</gene>
<dbReference type="Gene3D" id="1.20.1560.10">
    <property type="entry name" value="ABC transporter type 1, transmembrane domain"/>
    <property type="match status" value="1"/>
</dbReference>
<dbReference type="InterPro" id="IPR011527">
    <property type="entry name" value="ABC1_TM_dom"/>
</dbReference>
<evidence type="ECO:0000256" key="7">
    <source>
        <dbReference type="SAM" id="MobiDB-lite"/>
    </source>
</evidence>
<feature type="compositionally biased region" description="Low complexity" evidence="7">
    <location>
        <begin position="13"/>
        <end position="46"/>
    </location>
</feature>
<dbReference type="InterPro" id="IPR003593">
    <property type="entry name" value="AAA+_ATPase"/>
</dbReference>
<dbReference type="PROSITE" id="PS50929">
    <property type="entry name" value="ABC_TM1F"/>
    <property type="match status" value="1"/>
</dbReference>
<comment type="subcellular location">
    <subcellularLocation>
        <location evidence="1">Cell membrane</location>
        <topology evidence="1">Multi-pass membrane protein</topology>
    </subcellularLocation>
</comment>
<dbReference type="SMART" id="SM00382">
    <property type="entry name" value="AAA"/>
    <property type="match status" value="1"/>
</dbReference>
<evidence type="ECO:0000256" key="5">
    <source>
        <dbReference type="ARBA" id="ARBA00022989"/>
    </source>
</evidence>
<evidence type="ECO:0000313" key="12">
    <source>
        <dbReference type="Proteomes" id="UP001589716"/>
    </source>
</evidence>
<comment type="caution">
    <text evidence="11">The sequence shown here is derived from an EMBL/GenBank/DDBJ whole genome shotgun (WGS) entry which is preliminary data.</text>
</comment>
<keyword evidence="3" id="KW-0547">Nucleotide-binding</keyword>
<dbReference type="InterPro" id="IPR039421">
    <property type="entry name" value="Type_1_exporter"/>
</dbReference>
<evidence type="ECO:0000313" key="11">
    <source>
        <dbReference type="EMBL" id="MFB9556621.1"/>
    </source>
</evidence>